<feature type="transmembrane region" description="Helical" evidence="1">
    <location>
        <begin position="40"/>
        <end position="59"/>
    </location>
</feature>
<keyword evidence="1" id="KW-0472">Membrane</keyword>
<reference evidence="2 3" key="1">
    <citation type="submission" date="2024-09" db="EMBL/GenBank/DDBJ databases">
        <authorList>
            <person name="Sun Q."/>
            <person name="Mori K."/>
        </authorList>
    </citation>
    <scope>NUCLEOTIDE SEQUENCE [LARGE SCALE GENOMIC DNA]</scope>
    <source>
        <strain evidence="2 3">CECT 7908</strain>
    </source>
</reference>
<feature type="transmembrane region" description="Helical" evidence="1">
    <location>
        <begin position="66"/>
        <end position="83"/>
    </location>
</feature>
<keyword evidence="1" id="KW-0812">Transmembrane</keyword>
<feature type="transmembrane region" description="Helical" evidence="1">
    <location>
        <begin position="95"/>
        <end position="115"/>
    </location>
</feature>
<gene>
    <name evidence="2" type="ORF">ACFFUQ_19535</name>
</gene>
<sequence>MKFSLNPNYIKASNLFFISAGLGIINFFLSPEILSSQTDIIISVTTIFLIFVIGLAIRFEVSWIKYILLVLIIIGINTLPPVIKEELALHLVNGIITILQVVAQVYATILILVFGKKKRY</sequence>
<dbReference type="Proteomes" id="UP001589589">
    <property type="component" value="Unassembled WGS sequence"/>
</dbReference>
<evidence type="ECO:0000313" key="2">
    <source>
        <dbReference type="EMBL" id="MFB9066214.1"/>
    </source>
</evidence>
<proteinExistence type="predicted"/>
<feature type="transmembrane region" description="Helical" evidence="1">
    <location>
        <begin position="12"/>
        <end position="34"/>
    </location>
</feature>
<evidence type="ECO:0000256" key="1">
    <source>
        <dbReference type="SAM" id="Phobius"/>
    </source>
</evidence>
<keyword evidence="1" id="KW-1133">Transmembrane helix</keyword>
<dbReference type="EMBL" id="JBHMEX010000063">
    <property type="protein sequence ID" value="MFB9066214.1"/>
    <property type="molecule type" value="Genomic_DNA"/>
</dbReference>
<accession>A0ABV5FRP8</accession>
<dbReference type="RefSeq" id="WP_290264255.1">
    <property type="nucleotide sequence ID" value="NZ_JAUFQQ010000003.1"/>
</dbReference>
<protein>
    <submittedName>
        <fullName evidence="2">Uncharacterized protein</fullName>
    </submittedName>
</protein>
<comment type="caution">
    <text evidence="2">The sequence shown here is derived from an EMBL/GenBank/DDBJ whole genome shotgun (WGS) entry which is preliminary data.</text>
</comment>
<organism evidence="2 3">
    <name type="scientific">Flavobacterium branchiarum</name>
    <dbReference type="NCBI Taxonomy" id="1114870"/>
    <lineage>
        <taxon>Bacteria</taxon>
        <taxon>Pseudomonadati</taxon>
        <taxon>Bacteroidota</taxon>
        <taxon>Flavobacteriia</taxon>
        <taxon>Flavobacteriales</taxon>
        <taxon>Flavobacteriaceae</taxon>
        <taxon>Flavobacterium</taxon>
    </lineage>
</organism>
<name>A0ABV5FRP8_9FLAO</name>
<keyword evidence="3" id="KW-1185">Reference proteome</keyword>
<evidence type="ECO:0000313" key="3">
    <source>
        <dbReference type="Proteomes" id="UP001589589"/>
    </source>
</evidence>